<sequence length="104" mass="11912">MAEIASPKRVTRDTHYFNKCLEGIPLFDFRITQIQAQILGFIVAMEIEKRSKFQNDPITLNLNDESERANSSKRKEGSKPTVNETKIDKRRKVNNVVSGRSGKM</sequence>
<keyword evidence="3" id="KW-1185">Reference proteome</keyword>
<organism evidence="2 3">
    <name type="scientific">Solanum stoloniferum</name>
    <dbReference type="NCBI Taxonomy" id="62892"/>
    <lineage>
        <taxon>Eukaryota</taxon>
        <taxon>Viridiplantae</taxon>
        <taxon>Streptophyta</taxon>
        <taxon>Embryophyta</taxon>
        <taxon>Tracheophyta</taxon>
        <taxon>Spermatophyta</taxon>
        <taxon>Magnoliopsida</taxon>
        <taxon>eudicotyledons</taxon>
        <taxon>Gunneridae</taxon>
        <taxon>Pentapetalae</taxon>
        <taxon>asterids</taxon>
        <taxon>lamiids</taxon>
        <taxon>Solanales</taxon>
        <taxon>Solanaceae</taxon>
        <taxon>Solanoideae</taxon>
        <taxon>Solaneae</taxon>
        <taxon>Solanum</taxon>
    </lineage>
</organism>
<evidence type="ECO:0000256" key="1">
    <source>
        <dbReference type="SAM" id="MobiDB-lite"/>
    </source>
</evidence>
<feature type="region of interest" description="Disordered" evidence="1">
    <location>
        <begin position="61"/>
        <end position="104"/>
    </location>
</feature>
<evidence type="ECO:0000313" key="2">
    <source>
        <dbReference type="EMBL" id="KAL3324628.1"/>
    </source>
</evidence>
<protein>
    <submittedName>
        <fullName evidence="2">Uncharacterized protein</fullName>
    </submittedName>
</protein>
<gene>
    <name evidence="2" type="ORF">AABB24_038648</name>
</gene>
<name>A0ABD2QZ42_9SOLN</name>
<comment type="caution">
    <text evidence="2">The sequence shown here is derived from an EMBL/GenBank/DDBJ whole genome shotgun (WGS) entry which is preliminary data.</text>
</comment>
<dbReference type="AlphaFoldDB" id="A0ABD2QZ42"/>
<dbReference type="Proteomes" id="UP001627284">
    <property type="component" value="Unassembled WGS sequence"/>
</dbReference>
<evidence type="ECO:0000313" key="3">
    <source>
        <dbReference type="Proteomes" id="UP001627284"/>
    </source>
</evidence>
<feature type="compositionally biased region" description="Basic and acidic residues" evidence="1">
    <location>
        <begin position="65"/>
        <end position="78"/>
    </location>
</feature>
<reference evidence="2 3" key="1">
    <citation type="submission" date="2024-05" db="EMBL/GenBank/DDBJ databases">
        <title>De novo assembly of an allotetraploid wild potato.</title>
        <authorList>
            <person name="Hosaka A.J."/>
        </authorList>
    </citation>
    <scope>NUCLEOTIDE SEQUENCE [LARGE SCALE GENOMIC DNA]</scope>
    <source>
        <tissue evidence="2">Young leaves</tissue>
    </source>
</reference>
<dbReference type="EMBL" id="JBJKTR010000023">
    <property type="protein sequence ID" value="KAL3324628.1"/>
    <property type="molecule type" value="Genomic_DNA"/>
</dbReference>
<accession>A0ABD2QZ42</accession>
<proteinExistence type="predicted"/>